<sequence length="216" mass="23420">MAVLHHAFRCAVTPALEREIANLLAAWETGDRERLSDMALARYTALAERKDIHAAFYLGPDGAAPSWLQPQFISPGLAALVVLAKGFVPLPTLSASSDTNHYQLATQLPALGWATDEIDCLIRGQPIEAMLQGSAGCAFRLEQGGFRHTGGWTPGRMARTLCTRLDRLAFGPPSQANEAALVAWSKLNESNALQDARAMLTPLTDDDDWLVMALTH</sequence>
<comment type="caution">
    <text evidence="1">The sequence shown here is derived from an EMBL/GenBank/DDBJ whole genome shotgun (WGS) entry which is preliminary data.</text>
</comment>
<dbReference type="Proteomes" id="UP000386575">
    <property type="component" value="Unassembled WGS sequence"/>
</dbReference>
<dbReference type="EMBL" id="VZUL01000005">
    <property type="protein sequence ID" value="KAB1082365.1"/>
    <property type="molecule type" value="Genomic_DNA"/>
</dbReference>
<evidence type="ECO:0000313" key="2">
    <source>
        <dbReference type="Proteomes" id="UP000386575"/>
    </source>
</evidence>
<proteinExistence type="predicted"/>
<reference evidence="1 2" key="1">
    <citation type="submission" date="2019-09" db="EMBL/GenBank/DDBJ databases">
        <title>Genome sequencing of Ng87 strain.</title>
        <authorList>
            <person name="Karasev E.S."/>
            <person name="Andronov E."/>
        </authorList>
    </citation>
    <scope>NUCLEOTIDE SEQUENCE [LARGE SCALE GENOMIC DNA]</scope>
    <source>
        <strain evidence="1 2">Ng87</strain>
    </source>
</reference>
<accession>A0A6A1THT0</accession>
<dbReference type="RefSeq" id="WP_151047555.1">
    <property type="nucleotide sequence ID" value="NZ_VZUL01000005.1"/>
</dbReference>
<name>A0A6A1THT0_NEOGA</name>
<dbReference type="AlphaFoldDB" id="A0A6A1THT0"/>
<organism evidence="1 2">
    <name type="scientific">Neorhizobium galegae</name>
    <name type="common">Rhizobium galegae</name>
    <dbReference type="NCBI Taxonomy" id="399"/>
    <lineage>
        <taxon>Bacteria</taxon>
        <taxon>Pseudomonadati</taxon>
        <taxon>Pseudomonadota</taxon>
        <taxon>Alphaproteobacteria</taxon>
        <taxon>Hyphomicrobiales</taxon>
        <taxon>Rhizobiaceae</taxon>
        <taxon>Rhizobium/Agrobacterium group</taxon>
        <taxon>Neorhizobium</taxon>
    </lineage>
</organism>
<gene>
    <name evidence="1" type="ORF">F4V91_32425</name>
</gene>
<evidence type="ECO:0000313" key="1">
    <source>
        <dbReference type="EMBL" id="KAB1082365.1"/>
    </source>
</evidence>
<protein>
    <submittedName>
        <fullName evidence="1">Uncharacterized protein</fullName>
    </submittedName>
</protein>